<name>A0A075HFJ8_9ARCH</name>
<dbReference type="EC" id="5.1.3.2" evidence="3"/>
<dbReference type="InterPro" id="IPR001509">
    <property type="entry name" value="Epimerase_deHydtase"/>
</dbReference>
<dbReference type="Gene3D" id="3.40.50.720">
    <property type="entry name" value="NAD(P)-binding Rossmann-like Domain"/>
    <property type="match status" value="1"/>
</dbReference>
<dbReference type="GO" id="GO:0003978">
    <property type="term" value="F:UDP-glucose 4-epimerase activity"/>
    <property type="evidence" value="ECO:0007669"/>
    <property type="project" value="UniProtKB-EC"/>
</dbReference>
<comment type="similarity">
    <text evidence="1">Belongs to the NAD(P)-dependent epimerase/dehydratase family.</text>
</comment>
<accession>A0A075HFJ8</accession>
<proteinExistence type="inferred from homology"/>
<evidence type="ECO:0000259" key="2">
    <source>
        <dbReference type="Pfam" id="PF01370"/>
    </source>
</evidence>
<dbReference type="EMBL" id="KF900966">
    <property type="protein sequence ID" value="AIF13197.1"/>
    <property type="molecule type" value="Genomic_DNA"/>
</dbReference>
<protein>
    <submittedName>
        <fullName evidence="3">UDP-glucose 4-epimerase (GalE, GALE)</fullName>
        <ecNumber evidence="3">5.1.3.2</ecNumber>
    </submittedName>
</protein>
<dbReference type="SUPFAM" id="SSF51735">
    <property type="entry name" value="NAD(P)-binding Rossmann-fold domains"/>
    <property type="match status" value="1"/>
</dbReference>
<organism evidence="3">
    <name type="scientific">uncultured marine thaumarchaeote KM3_60_F11</name>
    <dbReference type="NCBI Taxonomy" id="1456212"/>
    <lineage>
        <taxon>Archaea</taxon>
        <taxon>Nitrososphaerota</taxon>
        <taxon>environmental samples</taxon>
    </lineage>
</organism>
<dbReference type="PANTHER" id="PTHR43725:SF53">
    <property type="entry name" value="UDP-ARABINOSE 4-EPIMERASE 1"/>
    <property type="match status" value="1"/>
</dbReference>
<dbReference type="PANTHER" id="PTHR43725">
    <property type="entry name" value="UDP-GLUCOSE 4-EPIMERASE"/>
    <property type="match status" value="1"/>
</dbReference>
<evidence type="ECO:0000313" key="3">
    <source>
        <dbReference type="EMBL" id="AIF13197.1"/>
    </source>
</evidence>
<dbReference type="Pfam" id="PF01370">
    <property type="entry name" value="Epimerase"/>
    <property type="match status" value="1"/>
</dbReference>
<reference evidence="3" key="1">
    <citation type="journal article" date="2014" name="Genome Biol. Evol.">
        <title>Pangenome evidence for extensive interdomain horizontal transfer affecting lineage core and shell genes in uncultured planktonic thaumarchaeota and euryarchaeota.</title>
        <authorList>
            <person name="Deschamps P."/>
            <person name="Zivanovic Y."/>
            <person name="Moreira D."/>
            <person name="Rodriguez-Valera F."/>
            <person name="Lopez-Garcia P."/>
        </authorList>
    </citation>
    <scope>NUCLEOTIDE SEQUENCE</scope>
</reference>
<evidence type="ECO:0000256" key="1">
    <source>
        <dbReference type="ARBA" id="ARBA00007637"/>
    </source>
</evidence>
<keyword evidence="3" id="KW-0413">Isomerase</keyword>
<dbReference type="InterPro" id="IPR036291">
    <property type="entry name" value="NAD(P)-bd_dom_sf"/>
</dbReference>
<dbReference type="AlphaFoldDB" id="A0A075HFJ8"/>
<gene>
    <name evidence="3" type="primary">GALE</name>
    <name evidence="3" type="synonym">galE</name>
</gene>
<sequence length="300" mass="33522">MHFVVTGGAGFVGSHLVKLLLEEGHKITVIDNLHTGKKENLSEVIDKIQFLNLDIRDYDSMEKNMRNVDGVFHQAALTVVQDSLENPKEYHDVNVIGTENIFRIAAKNKFKVVFASSSSVYGNKQQTPISENAERIPINPYGKTKLEDEYLMEKYSKLGVEIVGLRYFNIFGKGQTIEYAGVITKFLDRINEGKPPIIFGSGSQIRDFVYVGDVVKANLMAMTSNTSNLLVNISTGDPISILELAKMMIKISELNLEPIIAEPLEGDVEKSHADISLSKRSLGWESEVKLEDWLKETIGK</sequence>
<dbReference type="Gene3D" id="3.90.25.10">
    <property type="entry name" value="UDP-galactose 4-epimerase, domain 1"/>
    <property type="match status" value="1"/>
</dbReference>
<feature type="domain" description="NAD-dependent epimerase/dehydratase" evidence="2">
    <location>
        <begin position="4"/>
        <end position="227"/>
    </location>
</feature>